<keyword evidence="3" id="KW-1185">Reference proteome</keyword>
<dbReference type="EMBL" id="KN822042">
    <property type="protein sequence ID" value="KIM62535.1"/>
    <property type="molecule type" value="Genomic_DNA"/>
</dbReference>
<name>A0A0C3DPI0_9AGAM</name>
<sequence>MNLDYHSNASKRKTAYKPAKTLSPTGIPTTCIGEPELLRYHMDSISSRFRRFLKRIGHRDTYCTPGPQRYINWEVDLPSIRSCEYREFGKPLTLAINGNPSPKGPPT</sequence>
<feature type="region of interest" description="Disordered" evidence="1">
    <location>
        <begin position="1"/>
        <end position="24"/>
    </location>
</feature>
<evidence type="ECO:0000256" key="1">
    <source>
        <dbReference type="SAM" id="MobiDB-lite"/>
    </source>
</evidence>
<reference evidence="3" key="2">
    <citation type="submission" date="2015-01" db="EMBL/GenBank/DDBJ databases">
        <title>Evolutionary Origins and Diversification of the Mycorrhizal Mutualists.</title>
        <authorList>
            <consortium name="DOE Joint Genome Institute"/>
            <consortium name="Mycorrhizal Genomics Consortium"/>
            <person name="Kohler A."/>
            <person name="Kuo A."/>
            <person name="Nagy L.G."/>
            <person name="Floudas D."/>
            <person name="Copeland A."/>
            <person name="Barry K.W."/>
            <person name="Cichocki N."/>
            <person name="Veneault-Fourrey C."/>
            <person name="LaButti K."/>
            <person name="Lindquist E.A."/>
            <person name="Lipzen A."/>
            <person name="Lundell T."/>
            <person name="Morin E."/>
            <person name="Murat C."/>
            <person name="Riley R."/>
            <person name="Ohm R."/>
            <person name="Sun H."/>
            <person name="Tunlid A."/>
            <person name="Henrissat B."/>
            <person name="Grigoriev I.V."/>
            <person name="Hibbett D.S."/>
            <person name="Martin F."/>
        </authorList>
    </citation>
    <scope>NUCLEOTIDE SEQUENCE [LARGE SCALE GENOMIC DNA]</scope>
    <source>
        <strain evidence="3">Foug A</strain>
    </source>
</reference>
<organism evidence="2 3">
    <name type="scientific">Scleroderma citrinum Foug A</name>
    <dbReference type="NCBI Taxonomy" id="1036808"/>
    <lineage>
        <taxon>Eukaryota</taxon>
        <taxon>Fungi</taxon>
        <taxon>Dikarya</taxon>
        <taxon>Basidiomycota</taxon>
        <taxon>Agaricomycotina</taxon>
        <taxon>Agaricomycetes</taxon>
        <taxon>Agaricomycetidae</taxon>
        <taxon>Boletales</taxon>
        <taxon>Sclerodermatineae</taxon>
        <taxon>Sclerodermataceae</taxon>
        <taxon>Scleroderma</taxon>
    </lineage>
</organism>
<dbReference type="Proteomes" id="UP000053989">
    <property type="component" value="Unassembled WGS sequence"/>
</dbReference>
<evidence type="ECO:0000313" key="2">
    <source>
        <dbReference type="EMBL" id="KIM62535.1"/>
    </source>
</evidence>
<protein>
    <submittedName>
        <fullName evidence="2">Uncharacterized protein</fullName>
    </submittedName>
</protein>
<dbReference type="HOGENOM" id="CLU_2211526_0_0_1"/>
<accession>A0A0C3DPI0</accession>
<reference evidence="2 3" key="1">
    <citation type="submission" date="2014-04" db="EMBL/GenBank/DDBJ databases">
        <authorList>
            <consortium name="DOE Joint Genome Institute"/>
            <person name="Kuo A."/>
            <person name="Kohler A."/>
            <person name="Nagy L.G."/>
            <person name="Floudas D."/>
            <person name="Copeland A."/>
            <person name="Barry K.W."/>
            <person name="Cichocki N."/>
            <person name="Veneault-Fourrey C."/>
            <person name="LaButti K."/>
            <person name="Lindquist E.A."/>
            <person name="Lipzen A."/>
            <person name="Lundell T."/>
            <person name="Morin E."/>
            <person name="Murat C."/>
            <person name="Sun H."/>
            <person name="Tunlid A."/>
            <person name="Henrissat B."/>
            <person name="Grigoriev I.V."/>
            <person name="Hibbett D.S."/>
            <person name="Martin F."/>
            <person name="Nordberg H.P."/>
            <person name="Cantor M.N."/>
            <person name="Hua S.X."/>
        </authorList>
    </citation>
    <scope>NUCLEOTIDE SEQUENCE [LARGE SCALE GENOMIC DNA]</scope>
    <source>
        <strain evidence="2 3">Foug A</strain>
    </source>
</reference>
<gene>
    <name evidence="2" type="ORF">SCLCIDRAFT_806363</name>
</gene>
<proteinExistence type="predicted"/>
<evidence type="ECO:0000313" key="3">
    <source>
        <dbReference type="Proteomes" id="UP000053989"/>
    </source>
</evidence>
<dbReference type="AlphaFoldDB" id="A0A0C3DPI0"/>
<dbReference type="InParanoid" id="A0A0C3DPI0"/>